<feature type="transmembrane region" description="Helical" evidence="19">
    <location>
        <begin position="214"/>
        <end position="232"/>
    </location>
</feature>
<evidence type="ECO:0000256" key="11">
    <source>
        <dbReference type="ARBA" id="ARBA00022692"/>
    </source>
</evidence>
<keyword evidence="9" id="KW-0444">Lipid biosynthesis</keyword>
<dbReference type="Proteomes" id="UP000246058">
    <property type="component" value="Chromosome"/>
</dbReference>
<evidence type="ECO:0000256" key="6">
    <source>
        <dbReference type="ARBA" id="ARBA00012487"/>
    </source>
</evidence>
<feature type="transmembrane region" description="Helical" evidence="19">
    <location>
        <begin position="115"/>
        <end position="134"/>
    </location>
</feature>
<feature type="transmembrane region" description="Helical" evidence="19">
    <location>
        <begin position="264"/>
        <end position="282"/>
    </location>
</feature>
<dbReference type="PROSITE" id="PS01315">
    <property type="entry name" value="CDS"/>
    <property type="match status" value="1"/>
</dbReference>
<evidence type="ECO:0000256" key="1">
    <source>
        <dbReference type="ARBA" id="ARBA00001698"/>
    </source>
</evidence>
<evidence type="ECO:0000256" key="14">
    <source>
        <dbReference type="ARBA" id="ARBA00023098"/>
    </source>
</evidence>
<evidence type="ECO:0000256" key="13">
    <source>
        <dbReference type="ARBA" id="ARBA00022989"/>
    </source>
</evidence>
<dbReference type="GO" id="GO:0004605">
    <property type="term" value="F:phosphatidate cytidylyltransferase activity"/>
    <property type="evidence" value="ECO:0007669"/>
    <property type="project" value="UniProtKB-EC"/>
</dbReference>
<keyword evidence="8" id="KW-1003">Cell membrane</keyword>
<comment type="pathway">
    <text evidence="4">Lipid metabolism.</text>
</comment>
<dbReference type="PANTHER" id="PTHR46382">
    <property type="entry name" value="PHOSPHATIDATE CYTIDYLYLTRANSFERASE"/>
    <property type="match status" value="1"/>
</dbReference>
<comment type="pathway">
    <text evidence="3 18">Phospholipid metabolism; CDP-diacylglycerol biosynthesis; CDP-diacylglycerol from sn-glycerol 3-phosphate: step 3/3.</text>
</comment>
<keyword evidence="16" id="KW-0594">Phospholipid biosynthesis</keyword>
<name>A0A2U8VPR6_9HYPH</name>
<feature type="transmembrane region" description="Helical" evidence="19">
    <location>
        <begin position="141"/>
        <end position="161"/>
    </location>
</feature>
<dbReference type="Pfam" id="PF01148">
    <property type="entry name" value="CTP_transf_1"/>
    <property type="match status" value="1"/>
</dbReference>
<keyword evidence="14" id="KW-0443">Lipid metabolism</keyword>
<evidence type="ECO:0000256" key="9">
    <source>
        <dbReference type="ARBA" id="ARBA00022516"/>
    </source>
</evidence>
<organism evidence="20 21">
    <name type="scientific">Methylobacterium radiodurans</name>
    <dbReference type="NCBI Taxonomy" id="2202828"/>
    <lineage>
        <taxon>Bacteria</taxon>
        <taxon>Pseudomonadati</taxon>
        <taxon>Pseudomonadota</taxon>
        <taxon>Alphaproteobacteria</taxon>
        <taxon>Hyphomicrobiales</taxon>
        <taxon>Methylobacteriaceae</taxon>
        <taxon>Methylobacterium</taxon>
    </lineage>
</organism>
<evidence type="ECO:0000256" key="19">
    <source>
        <dbReference type="SAM" id="Phobius"/>
    </source>
</evidence>
<feature type="transmembrane region" description="Helical" evidence="19">
    <location>
        <begin position="68"/>
        <end position="84"/>
    </location>
</feature>
<sequence>MAGEAAPPRKAFGSRELGLRVLSGCVLAALVVSGLVLGGWAFAGIWLAAAIVGAGEWIGMSRTLPRRALLATVAVTLAALTICLEREVPFWVGLAILAGGSALCLALPHDNPGRLRALGALTGGAVVALVPPALRDAPEIGILGPAWMFAVVWATDIVAYFTGRTFGGPKLMPAVSPKKTWSGALGGLAGAVVAGTALVALARQQGWSPLADTNLALVALVSAVSSVLSQAGDLLESALKRHYGVKDSGRSIPGHGGVMDRLDGFFAVALLAGLYLAARHLAA</sequence>
<reference evidence="20 21" key="1">
    <citation type="submission" date="2018-05" db="EMBL/GenBank/DDBJ databases">
        <title>Complete Genome Sequence of Methylobacterium sp. 17Sr1-43.</title>
        <authorList>
            <person name="Srinivasan S."/>
        </authorList>
    </citation>
    <scope>NUCLEOTIDE SEQUENCE [LARGE SCALE GENOMIC DNA]</scope>
    <source>
        <strain evidence="20 21">17Sr1-43</strain>
    </source>
</reference>
<dbReference type="PANTHER" id="PTHR46382:SF1">
    <property type="entry name" value="PHOSPHATIDATE CYTIDYLYLTRANSFERASE"/>
    <property type="match status" value="1"/>
</dbReference>
<evidence type="ECO:0000256" key="10">
    <source>
        <dbReference type="ARBA" id="ARBA00022679"/>
    </source>
</evidence>
<dbReference type="GO" id="GO:0016024">
    <property type="term" value="P:CDP-diacylglycerol biosynthetic process"/>
    <property type="evidence" value="ECO:0007669"/>
    <property type="project" value="UniProtKB-UniPathway"/>
</dbReference>
<dbReference type="OrthoDB" id="9799199at2"/>
<keyword evidence="11 18" id="KW-0812">Transmembrane</keyword>
<protein>
    <recommendedName>
        <fullName evidence="7 18">Phosphatidate cytidylyltransferase</fullName>
        <ecNumber evidence="6 18">2.7.7.41</ecNumber>
    </recommendedName>
</protein>
<keyword evidence="15 19" id="KW-0472">Membrane</keyword>
<gene>
    <name evidence="20" type="ORF">DK427_07520</name>
</gene>
<evidence type="ECO:0000256" key="12">
    <source>
        <dbReference type="ARBA" id="ARBA00022695"/>
    </source>
</evidence>
<evidence type="ECO:0000256" key="3">
    <source>
        <dbReference type="ARBA" id="ARBA00005119"/>
    </source>
</evidence>
<dbReference type="KEGG" id="meti:DK427_07520"/>
<dbReference type="AlphaFoldDB" id="A0A2U8VPR6"/>
<comment type="similarity">
    <text evidence="5 18">Belongs to the CDS family.</text>
</comment>
<dbReference type="UniPathway" id="UPA00557">
    <property type="reaction ID" value="UER00614"/>
</dbReference>
<evidence type="ECO:0000256" key="15">
    <source>
        <dbReference type="ARBA" id="ARBA00023136"/>
    </source>
</evidence>
<keyword evidence="21" id="KW-1185">Reference proteome</keyword>
<evidence type="ECO:0000256" key="7">
    <source>
        <dbReference type="ARBA" id="ARBA00019373"/>
    </source>
</evidence>
<evidence type="ECO:0000256" key="18">
    <source>
        <dbReference type="RuleBase" id="RU003938"/>
    </source>
</evidence>
<feature type="transmembrane region" description="Helical" evidence="19">
    <location>
        <begin position="21"/>
        <end position="48"/>
    </location>
</feature>
<evidence type="ECO:0000256" key="17">
    <source>
        <dbReference type="ARBA" id="ARBA00023264"/>
    </source>
</evidence>
<evidence type="ECO:0000256" key="4">
    <source>
        <dbReference type="ARBA" id="ARBA00005189"/>
    </source>
</evidence>
<evidence type="ECO:0000256" key="2">
    <source>
        <dbReference type="ARBA" id="ARBA00004651"/>
    </source>
</evidence>
<evidence type="ECO:0000256" key="8">
    <source>
        <dbReference type="ARBA" id="ARBA00022475"/>
    </source>
</evidence>
<evidence type="ECO:0000313" key="20">
    <source>
        <dbReference type="EMBL" id="AWN35605.1"/>
    </source>
</evidence>
<keyword evidence="17" id="KW-1208">Phospholipid metabolism</keyword>
<dbReference type="EMBL" id="CP029551">
    <property type="protein sequence ID" value="AWN35605.1"/>
    <property type="molecule type" value="Genomic_DNA"/>
</dbReference>
<comment type="catalytic activity">
    <reaction evidence="1 18">
        <text>a 1,2-diacyl-sn-glycero-3-phosphate + CTP + H(+) = a CDP-1,2-diacyl-sn-glycerol + diphosphate</text>
        <dbReference type="Rhea" id="RHEA:16229"/>
        <dbReference type="ChEBI" id="CHEBI:15378"/>
        <dbReference type="ChEBI" id="CHEBI:33019"/>
        <dbReference type="ChEBI" id="CHEBI:37563"/>
        <dbReference type="ChEBI" id="CHEBI:58332"/>
        <dbReference type="ChEBI" id="CHEBI:58608"/>
        <dbReference type="EC" id="2.7.7.41"/>
    </reaction>
</comment>
<feature type="transmembrane region" description="Helical" evidence="19">
    <location>
        <begin position="91"/>
        <end position="109"/>
    </location>
</feature>
<keyword evidence="10 18" id="KW-0808">Transferase</keyword>
<feature type="transmembrane region" description="Helical" evidence="19">
    <location>
        <begin position="181"/>
        <end position="202"/>
    </location>
</feature>
<comment type="subcellular location">
    <subcellularLocation>
        <location evidence="2">Cell membrane</location>
        <topology evidence="2">Multi-pass membrane protein</topology>
    </subcellularLocation>
</comment>
<keyword evidence="12 18" id="KW-0548">Nucleotidyltransferase</keyword>
<proteinExistence type="inferred from homology"/>
<dbReference type="EC" id="2.7.7.41" evidence="6 18"/>
<evidence type="ECO:0000256" key="16">
    <source>
        <dbReference type="ARBA" id="ARBA00023209"/>
    </source>
</evidence>
<dbReference type="RefSeq" id="WP_109950722.1">
    <property type="nucleotide sequence ID" value="NZ_CP029551.1"/>
</dbReference>
<accession>A0A2U8VPR6</accession>
<keyword evidence="13 19" id="KW-1133">Transmembrane helix</keyword>
<evidence type="ECO:0000256" key="5">
    <source>
        <dbReference type="ARBA" id="ARBA00010185"/>
    </source>
</evidence>
<evidence type="ECO:0000313" key="21">
    <source>
        <dbReference type="Proteomes" id="UP000246058"/>
    </source>
</evidence>
<dbReference type="InterPro" id="IPR000374">
    <property type="entry name" value="PC_trans"/>
</dbReference>
<dbReference type="GO" id="GO:0005886">
    <property type="term" value="C:plasma membrane"/>
    <property type="evidence" value="ECO:0007669"/>
    <property type="project" value="UniProtKB-SubCell"/>
</dbReference>